<name>A0ABW7BAY6_9ACTN</name>
<reference evidence="1 2" key="1">
    <citation type="submission" date="2024-10" db="EMBL/GenBank/DDBJ databases">
        <title>The Natural Products Discovery Center: Release of the First 8490 Sequenced Strains for Exploring Actinobacteria Biosynthetic Diversity.</title>
        <authorList>
            <person name="Kalkreuter E."/>
            <person name="Kautsar S.A."/>
            <person name="Yang D."/>
            <person name="Bader C.D."/>
            <person name="Teijaro C.N."/>
            <person name="Fluegel L."/>
            <person name="Davis C.M."/>
            <person name="Simpson J.R."/>
            <person name="Lauterbach L."/>
            <person name="Steele A.D."/>
            <person name="Gui C."/>
            <person name="Meng S."/>
            <person name="Li G."/>
            <person name="Viehrig K."/>
            <person name="Ye F."/>
            <person name="Su P."/>
            <person name="Kiefer A.F."/>
            <person name="Nichols A."/>
            <person name="Cepeda A.J."/>
            <person name="Yan W."/>
            <person name="Fan B."/>
            <person name="Jiang Y."/>
            <person name="Adhikari A."/>
            <person name="Zheng C.-J."/>
            <person name="Schuster L."/>
            <person name="Cowan T.M."/>
            <person name="Smanski M.J."/>
            <person name="Chevrette M.G."/>
            <person name="De Carvalho L.P.S."/>
            <person name="Shen B."/>
        </authorList>
    </citation>
    <scope>NUCLEOTIDE SEQUENCE [LARGE SCALE GENOMIC DNA]</scope>
    <source>
        <strain evidence="1 2">NPDC048320</strain>
    </source>
</reference>
<proteinExistence type="predicted"/>
<dbReference type="Proteomes" id="UP001604267">
    <property type="component" value="Unassembled WGS sequence"/>
</dbReference>
<evidence type="ECO:0008006" key="3">
    <source>
        <dbReference type="Google" id="ProtNLM"/>
    </source>
</evidence>
<keyword evidence="2" id="KW-1185">Reference proteome</keyword>
<protein>
    <recommendedName>
        <fullName evidence="3">16S rRNA (Uracil(1498)-N(3))-methyltransferase</fullName>
    </recommendedName>
</protein>
<accession>A0ABW7BAY6</accession>
<gene>
    <name evidence="1" type="ORF">ACGFZB_28900</name>
</gene>
<evidence type="ECO:0000313" key="2">
    <source>
        <dbReference type="Proteomes" id="UP001604267"/>
    </source>
</evidence>
<evidence type="ECO:0000313" key="1">
    <source>
        <dbReference type="EMBL" id="MFG3014368.1"/>
    </source>
</evidence>
<dbReference type="EMBL" id="JBICYV010000015">
    <property type="protein sequence ID" value="MFG3014368.1"/>
    <property type="molecule type" value="Genomic_DNA"/>
</dbReference>
<organism evidence="1 2">
    <name type="scientific">Streptomyces cinerochromogenes</name>
    <dbReference type="NCBI Taxonomy" id="66422"/>
    <lineage>
        <taxon>Bacteria</taxon>
        <taxon>Bacillati</taxon>
        <taxon>Actinomycetota</taxon>
        <taxon>Actinomycetes</taxon>
        <taxon>Kitasatosporales</taxon>
        <taxon>Streptomycetaceae</taxon>
        <taxon>Streptomyces</taxon>
    </lineage>
</organism>
<dbReference type="RefSeq" id="WP_392821018.1">
    <property type="nucleotide sequence ID" value="NZ_JBICYV010000015.1"/>
</dbReference>
<sequence>MFRLTFHGGKSFLVDEDARIHFLRVAIRRRHDVTRVRGGHVVTLPGGRMVALIAESASNV</sequence>
<comment type="caution">
    <text evidence="1">The sequence shown here is derived from an EMBL/GenBank/DDBJ whole genome shotgun (WGS) entry which is preliminary data.</text>
</comment>